<feature type="region of interest" description="Disordered" evidence="1">
    <location>
        <begin position="1"/>
        <end position="21"/>
    </location>
</feature>
<dbReference type="AlphaFoldDB" id="A0A6P5ZVR9"/>
<dbReference type="PANTHER" id="PTHR34792">
    <property type="entry name" value="OS02G0121500 PROTEIN"/>
    <property type="match status" value="1"/>
</dbReference>
<accession>A0A6P5ZVR9</accession>
<sequence length="413" mass="45121">MRLNTTNPSLAKSDTDAEKSSCFPDNFHVLSEQNLETGLKQPKQQRTNLFEGKPDMAFGVTSGESQMAQQHMMKEPRKNGLALWPGLSSTLPLIAQSPGSSQTSATKIPAWLDAAMCGPRTWSLESGSSTEKVSKVIRDRKSMKRCAAHVYIGCLIRNLQMQDSKESNLQQPLQLKPLIGLKQTALFYPNNCSNLRNGINGTIPRSGSGNSATDRNSYEARNGILQQKMLHQGQRQVASESGMHTSQGQSFDFLSLSAGSVSMEANNSSTKIGNAIESLPQHQVPYFHSLPQHQSLGPFSIPPNRYTSSAYTDQLSTATAEQQVQLQLPQYLSNPIRGPPYTNNSGVAKQQQQQQRVWAAHLAAQYRPCGTYPVLTQVPSWLNGKPESSTLMPSPCAQIAIPSHSTLDAVGPK</sequence>
<proteinExistence type="predicted"/>
<keyword evidence="2" id="KW-1185">Reference proteome</keyword>
<evidence type="ECO:0000313" key="2">
    <source>
        <dbReference type="Proteomes" id="UP000515121"/>
    </source>
</evidence>
<gene>
    <name evidence="3" type="primary">LOC111304220</name>
</gene>
<dbReference type="InterPro" id="IPR040305">
    <property type="entry name" value="At1g75730-like"/>
</dbReference>
<dbReference type="Proteomes" id="UP000515121">
    <property type="component" value="Unplaced"/>
</dbReference>
<name>A0A6P5ZVR9_DURZI</name>
<dbReference type="OrthoDB" id="778649at2759"/>
<evidence type="ECO:0000313" key="3">
    <source>
        <dbReference type="RefSeq" id="XP_022756516.1"/>
    </source>
</evidence>
<protein>
    <submittedName>
        <fullName evidence="3">Uncharacterized protein LOC111304220</fullName>
    </submittedName>
</protein>
<dbReference type="KEGG" id="dzi:111304220"/>
<organism evidence="2 3">
    <name type="scientific">Durio zibethinus</name>
    <name type="common">Durian</name>
    <dbReference type="NCBI Taxonomy" id="66656"/>
    <lineage>
        <taxon>Eukaryota</taxon>
        <taxon>Viridiplantae</taxon>
        <taxon>Streptophyta</taxon>
        <taxon>Embryophyta</taxon>
        <taxon>Tracheophyta</taxon>
        <taxon>Spermatophyta</taxon>
        <taxon>Magnoliopsida</taxon>
        <taxon>eudicotyledons</taxon>
        <taxon>Gunneridae</taxon>
        <taxon>Pentapetalae</taxon>
        <taxon>rosids</taxon>
        <taxon>malvids</taxon>
        <taxon>Malvales</taxon>
        <taxon>Malvaceae</taxon>
        <taxon>Helicteroideae</taxon>
        <taxon>Durio</taxon>
    </lineage>
</organism>
<evidence type="ECO:0000256" key="1">
    <source>
        <dbReference type="SAM" id="MobiDB-lite"/>
    </source>
</evidence>
<dbReference type="GeneID" id="111304220"/>
<reference evidence="3" key="1">
    <citation type="submission" date="2025-08" db="UniProtKB">
        <authorList>
            <consortium name="RefSeq"/>
        </authorList>
    </citation>
    <scope>IDENTIFICATION</scope>
    <source>
        <tissue evidence="3">Fruit stalk</tissue>
    </source>
</reference>
<dbReference type="RefSeq" id="XP_022756516.1">
    <property type="nucleotide sequence ID" value="XM_022900781.1"/>
</dbReference>
<feature type="compositionally biased region" description="Polar residues" evidence="1">
    <location>
        <begin position="1"/>
        <end position="12"/>
    </location>
</feature>
<dbReference type="PANTHER" id="PTHR34792:SF1">
    <property type="entry name" value="OS02G0121500 PROTEIN"/>
    <property type="match status" value="1"/>
</dbReference>